<dbReference type="SUPFAM" id="SSF52540">
    <property type="entry name" value="P-loop containing nucleoside triphosphate hydrolases"/>
    <property type="match status" value="1"/>
</dbReference>
<dbReference type="SMART" id="SM00382">
    <property type="entry name" value="AAA"/>
    <property type="match status" value="1"/>
</dbReference>
<dbReference type="EC" id="7.1.2.2" evidence="4"/>
<evidence type="ECO:0000256" key="17">
    <source>
        <dbReference type="ARBA" id="ARBA00034006"/>
    </source>
</evidence>
<dbReference type="CDD" id="cd18117">
    <property type="entry name" value="ATP-synt_flagellum-secretory_path_III_N"/>
    <property type="match status" value="1"/>
</dbReference>
<reference evidence="20 21" key="1">
    <citation type="submission" date="2018-01" db="EMBL/GenBank/DDBJ databases">
        <title>Whole genome sequence of Azospirillum brasilense REC3 isolated from strawberry roots.</title>
        <authorList>
            <person name="Fontana C.A."/>
            <person name="Salazar S.M."/>
            <person name="Bassi D."/>
            <person name="Puglisi E."/>
            <person name="Lovaisa N.C."/>
            <person name="Toffoli L.M."/>
            <person name="Pedraza R."/>
            <person name="Cocconcelli P.S."/>
        </authorList>
    </citation>
    <scope>NUCLEOTIDE SEQUENCE [LARGE SCALE GENOMIC DNA]</scope>
    <source>
        <strain evidence="20 21">REC3</strain>
        <plasmid evidence="20">p5unnamed</plasmid>
    </source>
</reference>
<dbReference type="Pfam" id="PF00006">
    <property type="entry name" value="ATP-synt_ab"/>
    <property type="match status" value="1"/>
</dbReference>
<dbReference type="FunFam" id="3.40.50.12240:FF:000002">
    <property type="entry name" value="Flagellum-specific ATP synthase FliI"/>
    <property type="match status" value="1"/>
</dbReference>
<comment type="subcellular location">
    <subcellularLocation>
        <location evidence="2">Cytoplasm</location>
    </subcellularLocation>
</comment>
<dbReference type="NCBIfam" id="TIGR01026">
    <property type="entry name" value="fliI_yscN"/>
    <property type="match status" value="1"/>
</dbReference>
<evidence type="ECO:0000256" key="18">
    <source>
        <dbReference type="SAM" id="MobiDB-lite"/>
    </source>
</evidence>
<geneLocation type="plasmid" evidence="20">
    <name>p5unnamed</name>
</geneLocation>
<dbReference type="EMBL" id="POWG01000007">
    <property type="protein sequence ID" value="PNQ99307.1"/>
    <property type="molecule type" value="Genomic_DNA"/>
</dbReference>
<evidence type="ECO:0000256" key="3">
    <source>
        <dbReference type="ARBA" id="ARBA00008936"/>
    </source>
</evidence>
<dbReference type="Gene3D" id="3.40.50.12240">
    <property type="match status" value="1"/>
</dbReference>
<dbReference type="CDD" id="cd01136">
    <property type="entry name" value="ATPase_flagellum-secretory_path_III"/>
    <property type="match status" value="1"/>
</dbReference>
<feature type="region of interest" description="Disordered" evidence="18">
    <location>
        <begin position="1"/>
        <end position="46"/>
    </location>
</feature>
<evidence type="ECO:0000256" key="2">
    <source>
        <dbReference type="ARBA" id="ARBA00004496"/>
    </source>
</evidence>
<dbReference type="InterPro" id="IPR004100">
    <property type="entry name" value="ATPase_F1/V1/A1_a/bsu_N"/>
</dbReference>
<gene>
    <name evidence="20" type="primary">fliI</name>
    <name evidence="20" type="ORF">C1S70_09030</name>
</gene>
<keyword evidence="11" id="KW-0067">ATP-binding</keyword>
<dbReference type="InterPro" id="IPR027417">
    <property type="entry name" value="P-loop_NTPase"/>
</dbReference>
<evidence type="ECO:0000256" key="8">
    <source>
        <dbReference type="ARBA" id="ARBA00022741"/>
    </source>
</evidence>
<evidence type="ECO:0000256" key="12">
    <source>
        <dbReference type="ARBA" id="ARBA00022927"/>
    </source>
</evidence>
<dbReference type="GO" id="GO:0005737">
    <property type="term" value="C:cytoplasm"/>
    <property type="evidence" value="ECO:0007669"/>
    <property type="project" value="UniProtKB-SubCell"/>
</dbReference>
<keyword evidence="8" id="KW-0547">Nucleotide-binding</keyword>
<feature type="domain" description="AAA+ ATPase" evidence="19">
    <location>
        <begin position="193"/>
        <end position="377"/>
    </location>
</feature>
<dbReference type="NCBIfam" id="TIGR03498">
    <property type="entry name" value="FliI_clade3"/>
    <property type="match status" value="1"/>
</dbReference>
<dbReference type="Proteomes" id="UP000236268">
    <property type="component" value="Unassembled WGS sequence"/>
</dbReference>
<dbReference type="InterPro" id="IPR020003">
    <property type="entry name" value="ATPase_a/bsu_AS"/>
</dbReference>
<dbReference type="PANTHER" id="PTHR15184:SF9">
    <property type="entry name" value="SPI-1 TYPE 3 SECRETION SYSTEM ATPASE"/>
    <property type="match status" value="1"/>
</dbReference>
<keyword evidence="14" id="KW-0406">Ion transport</keyword>
<keyword evidence="10" id="KW-1005">Bacterial flagellum biogenesis</keyword>
<evidence type="ECO:0000256" key="14">
    <source>
        <dbReference type="ARBA" id="ARBA00023065"/>
    </source>
</evidence>
<protein>
    <recommendedName>
        <fullName evidence="5">Flagellum-specific ATP synthase</fullName>
        <ecNumber evidence="4">7.1.2.2</ecNumber>
    </recommendedName>
</protein>
<keyword evidence="9" id="KW-0375">Hydrogen ion transport</keyword>
<evidence type="ECO:0000256" key="6">
    <source>
        <dbReference type="ARBA" id="ARBA00022448"/>
    </source>
</evidence>
<dbReference type="GO" id="GO:0016887">
    <property type="term" value="F:ATP hydrolysis activity"/>
    <property type="evidence" value="ECO:0007669"/>
    <property type="project" value="InterPro"/>
</dbReference>
<dbReference type="InterPro" id="IPR005714">
    <property type="entry name" value="ATPase_T3SS_FliI/YscN"/>
</dbReference>
<dbReference type="InterPro" id="IPR050053">
    <property type="entry name" value="ATPase_alpha/beta_chains"/>
</dbReference>
<comment type="function">
    <text evidence="1">Probable catalytic subunit of a protein translocase for flagellum-specific export, or a proton translocase involved in local circuits at the flagellum.</text>
</comment>
<keyword evidence="15" id="KW-1006">Bacterial flagellum protein export</keyword>
<dbReference type="PANTHER" id="PTHR15184">
    <property type="entry name" value="ATP SYNTHASE"/>
    <property type="match status" value="1"/>
</dbReference>
<dbReference type="GO" id="GO:0030257">
    <property type="term" value="C:type III protein secretion system complex"/>
    <property type="evidence" value="ECO:0007669"/>
    <property type="project" value="InterPro"/>
</dbReference>
<keyword evidence="16" id="KW-0066">ATP synthesis</keyword>
<dbReference type="InterPro" id="IPR040627">
    <property type="entry name" value="T3SS_ATPase_C"/>
</dbReference>
<evidence type="ECO:0000256" key="4">
    <source>
        <dbReference type="ARBA" id="ARBA00012473"/>
    </source>
</evidence>
<evidence type="ECO:0000256" key="10">
    <source>
        <dbReference type="ARBA" id="ARBA00022795"/>
    </source>
</evidence>
<dbReference type="GO" id="GO:0008564">
    <property type="term" value="F:protein-exporting ATPase activity"/>
    <property type="evidence" value="ECO:0007669"/>
    <property type="project" value="UniProtKB-EC"/>
</dbReference>
<dbReference type="InterPro" id="IPR022426">
    <property type="entry name" value="FliI_clade3"/>
</dbReference>
<evidence type="ECO:0000256" key="11">
    <source>
        <dbReference type="ARBA" id="ARBA00022840"/>
    </source>
</evidence>
<dbReference type="Pfam" id="PF18269">
    <property type="entry name" value="T3SS_ATPase_C"/>
    <property type="match status" value="1"/>
</dbReference>
<dbReference type="PROSITE" id="PS00152">
    <property type="entry name" value="ATPASE_ALPHA_BETA"/>
    <property type="match status" value="1"/>
</dbReference>
<dbReference type="GO" id="GO:0009288">
    <property type="term" value="C:bacterial-type flagellum"/>
    <property type="evidence" value="ECO:0007669"/>
    <property type="project" value="InterPro"/>
</dbReference>
<proteinExistence type="inferred from homology"/>
<organism evidence="20 21">
    <name type="scientific">Azospirillum argentinense</name>
    <dbReference type="NCBI Taxonomy" id="2970906"/>
    <lineage>
        <taxon>Bacteria</taxon>
        <taxon>Pseudomonadati</taxon>
        <taxon>Pseudomonadota</taxon>
        <taxon>Alphaproteobacteria</taxon>
        <taxon>Rhodospirillales</taxon>
        <taxon>Azospirillaceae</taxon>
        <taxon>Azospirillum</taxon>
    </lineage>
</organism>
<comment type="similarity">
    <text evidence="3">Belongs to the ATPase alpha/beta chains family.</text>
</comment>
<dbReference type="InterPro" id="IPR000194">
    <property type="entry name" value="ATPase_F1/V1/A1_a/bsu_nucl-bd"/>
</dbReference>
<dbReference type="Pfam" id="PF02874">
    <property type="entry name" value="ATP-synt_ab_N"/>
    <property type="match status" value="1"/>
</dbReference>
<dbReference type="GO" id="GO:0005524">
    <property type="term" value="F:ATP binding"/>
    <property type="evidence" value="ECO:0007669"/>
    <property type="project" value="UniProtKB-KW"/>
</dbReference>
<sequence length="481" mass="51754">MTRAAWWRTSSPPQIAPSAPGSPVPIPSADPQDRARRRRPHPQEIESVSGCSRFGRVTAVLGLLVEVGGIEKELSVGGRCIVESRDGRQVPCEVVGFRQGRALLMPFGSIDGVGLGCRALVSDSQPMVFPTEAWLGRVINALGEPVDGKGPLPKGTHGVPIRNNPPPAHSRARVGEKLDLGIRAINAFLTCCRGQRMGIFAGSGVGKSSVMSMLARFSGAEVAVIGLIGERGRELQEFITEDLGEEGLARSVVVCATSDEAPLMRRQAAYMTLAVAEAFRDAGCNVLCMMDSVTRFAMAQREIGLSAGEPPTTKGYPPTVFAELPRLLERAGPGLSGSGSITGLFTVLVEGDDHNEPIADAVRGILDGHIVLERQIGERGRYPAINILRSVSRTMPGCNSPMENELVNHARRLMSSYDNMAEMIRLGAYRKGTDPQVDEAIHFQPALEAFLKQGKREATDLDNSYAQLAAIFGIEQWPPQE</sequence>
<comment type="caution">
    <text evidence="20">The sequence shown here is derived from an EMBL/GenBank/DDBJ whole genome shotgun (WGS) entry which is preliminary data.</text>
</comment>
<dbReference type="CDD" id="cd18114">
    <property type="entry name" value="ATP-synt_flagellum-secretory_path_III_C"/>
    <property type="match status" value="1"/>
</dbReference>
<evidence type="ECO:0000256" key="16">
    <source>
        <dbReference type="ARBA" id="ARBA00023310"/>
    </source>
</evidence>
<feature type="region of interest" description="Disordered" evidence="18">
    <location>
        <begin position="151"/>
        <end position="172"/>
    </location>
</feature>
<evidence type="ECO:0000259" key="19">
    <source>
        <dbReference type="SMART" id="SM00382"/>
    </source>
</evidence>
<keyword evidence="7" id="KW-0963">Cytoplasm</keyword>
<name>A0A2K1G3E8_9PROT</name>
<evidence type="ECO:0000256" key="9">
    <source>
        <dbReference type="ARBA" id="ARBA00022781"/>
    </source>
</evidence>
<evidence type="ECO:0000313" key="20">
    <source>
        <dbReference type="EMBL" id="PNQ99307.1"/>
    </source>
</evidence>
<dbReference type="AlphaFoldDB" id="A0A2K1G3E8"/>
<evidence type="ECO:0000256" key="15">
    <source>
        <dbReference type="ARBA" id="ARBA00023225"/>
    </source>
</evidence>
<evidence type="ECO:0000256" key="13">
    <source>
        <dbReference type="ARBA" id="ARBA00022967"/>
    </source>
</evidence>
<dbReference type="GO" id="GO:0030254">
    <property type="term" value="P:protein secretion by the type III secretion system"/>
    <property type="evidence" value="ECO:0007669"/>
    <property type="project" value="InterPro"/>
</dbReference>
<dbReference type="GO" id="GO:0046933">
    <property type="term" value="F:proton-transporting ATP synthase activity, rotational mechanism"/>
    <property type="evidence" value="ECO:0007669"/>
    <property type="project" value="TreeGrafter"/>
</dbReference>
<accession>A0A2K1G3E8</accession>
<evidence type="ECO:0000313" key="21">
    <source>
        <dbReference type="Proteomes" id="UP000236268"/>
    </source>
</evidence>
<keyword evidence="12" id="KW-0653">Protein transport</keyword>
<dbReference type="GO" id="GO:0044781">
    <property type="term" value="P:bacterial-type flagellum organization"/>
    <property type="evidence" value="ECO:0007669"/>
    <property type="project" value="UniProtKB-KW"/>
</dbReference>
<keyword evidence="13" id="KW-1278">Translocase</keyword>
<evidence type="ECO:0000256" key="7">
    <source>
        <dbReference type="ARBA" id="ARBA00022490"/>
    </source>
</evidence>
<evidence type="ECO:0000256" key="1">
    <source>
        <dbReference type="ARBA" id="ARBA00003290"/>
    </source>
</evidence>
<keyword evidence="6" id="KW-0813">Transport</keyword>
<comment type="catalytic activity">
    <reaction evidence="17">
        <text>ATP + H2O + cellular proteinSide 1 = ADP + phosphate + cellular proteinSide 2.</text>
        <dbReference type="EC" id="7.4.2.8"/>
    </reaction>
</comment>
<keyword evidence="20" id="KW-0614">Plasmid</keyword>
<dbReference type="InterPro" id="IPR003593">
    <property type="entry name" value="AAA+_ATPase"/>
</dbReference>
<evidence type="ECO:0000256" key="5">
    <source>
        <dbReference type="ARBA" id="ARBA00020580"/>
    </source>
</evidence>